<evidence type="ECO:0000256" key="5">
    <source>
        <dbReference type="ARBA" id="ARBA00022750"/>
    </source>
</evidence>
<evidence type="ECO:0000256" key="3">
    <source>
        <dbReference type="ARBA" id="ARBA00022475"/>
    </source>
</evidence>
<evidence type="ECO:0000313" key="15">
    <source>
        <dbReference type="EMBL" id="KFH48232.1"/>
    </source>
</evidence>
<dbReference type="PROSITE" id="PS51767">
    <property type="entry name" value="PEPTIDASE_A1"/>
    <property type="match status" value="1"/>
</dbReference>
<dbReference type="OrthoDB" id="660550at2759"/>
<dbReference type="Proteomes" id="UP000029964">
    <property type="component" value="Unassembled WGS sequence"/>
</dbReference>
<feature type="domain" description="Peptidase A1" evidence="14">
    <location>
        <begin position="125"/>
        <end position="428"/>
    </location>
</feature>
<dbReference type="GO" id="GO:0004190">
    <property type="term" value="F:aspartic-type endopeptidase activity"/>
    <property type="evidence" value="ECO:0007669"/>
    <property type="project" value="UniProtKB-KW"/>
</dbReference>
<feature type="disulfide bond" evidence="11">
    <location>
        <begin position="358"/>
        <end position="390"/>
    </location>
</feature>
<accession>A0A086TFV0</accession>
<dbReference type="InterPro" id="IPR034164">
    <property type="entry name" value="Pepsin-like_dom"/>
</dbReference>
<keyword evidence="16" id="KW-1185">Reference proteome</keyword>
<evidence type="ECO:0000256" key="13">
    <source>
        <dbReference type="SAM" id="SignalP"/>
    </source>
</evidence>
<feature type="signal peptide" evidence="13">
    <location>
        <begin position="1"/>
        <end position="19"/>
    </location>
</feature>
<feature type="chain" id="PRO_5001815681" evidence="13">
    <location>
        <begin position="20"/>
        <end position="528"/>
    </location>
</feature>
<keyword evidence="8" id="KW-0325">Glycoprotein</keyword>
<evidence type="ECO:0000256" key="7">
    <source>
        <dbReference type="ARBA" id="ARBA00023136"/>
    </source>
</evidence>
<feature type="compositionally biased region" description="Low complexity" evidence="12">
    <location>
        <begin position="469"/>
        <end position="493"/>
    </location>
</feature>
<keyword evidence="11" id="KW-1015">Disulfide bond</keyword>
<evidence type="ECO:0000256" key="8">
    <source>
        <dbReference type="ARBA" id="ARBA00023180"/>
    </source>
</evidence>
<dbReference type="SUPFAM" id="SSF50630">
    <property type="entry name" value="Acid proteases"/>
    <property type="match status" value="1"/>
</dbReference>
<comment type="caution">
    <text evidence="15">The sequence shown here is derived from an EMBL/GenBank/DDBJ whole genome shotgun (WGS) entry which is preliminary data.</text>
</comment>
<dbReference type="FunFam" id="2.40.70.10:FF:000060">
    <property type="entry name" value="Aspartic-type endopeptidase ctsD"/>
    <property type="match status" value="1"/>
</dbReference>
<sequence>MRSAQVLAQLALWSSSAYAFYPFTPKWLEELEEKRDLESRGGDVGSIREGATSAIKQRNRQIHGTTPEDAVREATRLAKKYGSRPGTDLTDGSVKRSNNYDILEAAEAGGRLTAGIDQDGTDYSYFIKVQFGSEGKELRMLVDTGAGSSWVMGPDCDSDACSLHDSFGPDDSDTFEQSEDVFSVSYGSGSVKGTLASDTVTVAGMSFTYEFGIAEDTSEDFVHFAFDGILGLAMNDGTGQNFLQAMDDANEVEANVFGVSLHRAADGDNDGEIKFGSPHKDRYEGDMTYTPLGGKDDSWAIELDDAAYDGKSANVGGVLAYIDTGTTFIFGPEKLVEAFHSVIPGAKSSNGMSYDVPCDSDAPLTFSFSGQAFEVSPKDWISPPNSDGSCTSNIYGREVVQGSWLLGATFIKNVYAVFDKDQRQIGFARHVDDDSGSSSKPPTATTMTSATGTATTGIETPGKGSGSAPTLGLGPETAGPTTTETGEGSTPTDDAGDDDDSEDASAIMTGNLKAAFAVCLATVFALLI</sequence>
<evidence type="ECO:0000256" key="10">
    <source>
        <dbReference type="PIRSR" id="PIRSR601461-1"/>
    </source>
</evidence>
<evidence type="ECO:0000256" key="1">
    <source>
        <dbReference type="ARBA" id="ARBA00004236"/>
    </source>
</evidence>
<evidence type="ECO:0000313" key="16">
    <source>
        <dbReference type="Proteomes" id="UP000029964"/>
    </source>
</evidence>
<dbReference type="PANTHER" id="PTHR47966">
    <property type="entry name" value="BETA-SITE APP-CLEAVING ENZYME, ISOFORM A-RELATED"/>
    <property type="match status" value="1"/>
</dbReference>
<feature type="active site" evidence="10">
    <location>
        <position position="143"/>
    </location>
</feature>
<feature type="compositionally biased region" description="Low complexity" evidence="12">
    <location>
        <begin position="438"/>
        <end position="462"/>
    </location>
</feature>
<keyword evidence="13" id="KW-0732">Signal</keyword>
<organism evidence="15 16">
    <name type="scientific">Hapsidospora chrysogenum (strain ATCC 11550 / CBS 779.69 / DSM 880 / IAM 14645 / JCM 23072 / IMI 49137)</name>
    <name type="common">Acremonium chrysogenum</name>
    <dbReference type="NCBI Taxonomy" id="857340"/>
    <lineage>
        <taxon>Eukaryota</taxon>
        <taxon>Fungi</taxon>
        <taxon>Dikarya</taxon>
        <taxon>Ascomycota</taxon>
        <taxon>Pezizomycotina</taxon>
        <taxon>Sordariomycetes</taxon>
        <taxon>Hypocreomycetidae</taxon>
        <taxon>Hypocreales</taxon>
        <taxon>Bionectriaceae</taxon>
        <taxon>Hapsidospora</taxon>
    </lineage>
</organism>
<reference evidence="16" key="1">
    <citation type="journal article" date="2014" name="Genome Announc.">
        <title>Genome sequence and annotation of Acremonium chrysogenum, producer of the beta-lactam antibiotic cephalosporin C.</title>
        <authorList>
            <person name="Terfehr D."/>
            <person name="Dahlmann T.A."/>
            <person name="Specht T."/>
            <person name="Zadra I."/>
            <person name="Kuernsteiner H."/>
            <person name="Kueck U."/>
        </authorList>
    </citation>
    <scope>NUCLEOTIDE SEQUENCE [LARGE SCALE GENOMIC DNA]</scope>
    <source>
        <strain evidence="16">ATCC 11550 / CBS 779.69 / DSM 880 / IAM 14645 / JCM 23072 / IMI 49137</strain>
    </source>
</reference>
<dbReference type="STRING" id="857340.A0A086TFV0"/>
<evidence type="ECO:0000259" key="14">
    <source>
        <dbReference type="PROSITE" id="PS51767"/>
    </source>
</evidence>
<comment type="subcellular location">
    <subcellularLocation>
        <location evidence="1">Cell membrane</location>
    </subcellularLocation>
</comment>
<evidence type="ECO:0000256" key="2">
    <source>
        <dbReference type="ARBA" id="ARBA00007447"/>
    </source>
</evidence>
<name>A0A086TFV0_HAPC1</name>
<evidence type="ECO:0000256" key="9">
    <source>
        <dbReference type="ARBA" id="ARBA00023288"/>
    </source>
</evidence>
<dbReference type="InterPro" id="IPR033121">
    <property type="entry name" value="PEPTIDASE_A1"/>
</dbReference>
<dbReference type="Pfam" id="PF00026">
    <property type="entry name" value="Asp"/>
    <property type="match status" value="1"/>
</dbReference>
<protein>
    <submittedName>
        <fullName evidence="15">Aspartic-type endopeptidase-like protein</fullName>
    </submittedName>
</protein>
<evidence type="ECO:0000256" key="11">
    <source>
        <dbReference type="PIRSR" id="PIRSR601461-2"/>
    </source>
</evidence>
<dbReference type="GO" id="GO:0005886">
    <property type="term" value="C:plasma membrane"/>
    <property type="evidence" value="ECO:0007669"/>
    <property type="project" value="UniProtKB-SubCell"/>
</dbReference>
<dbReference type="HOGENOM" id="CLU_013253_10_1_1"/>
<comment type="similarity">
    <text evidence="2">Belongs to the peptidase A1 family.</text>
</comment>
<dbReference type="EMBL" id="JPKY01000004">
    <property type="protein sequence ID" value="KFH48232.1"/>
    <property type="molecule type" value="Genomic_DNA"/>
</dbReference>
<keyword evidence="7" id="KW-0472">Membrane</keyword>
<keyword evidence="3" id="KW-1003">Cell membrane</keyword>
<dbReference type="Gene3D" id="2.40.70.10">
    <property type="entry name" value="Acid Proteases"/>
    <property type="match status" value="2"/>
</dbReference>
<feature type="region of interest" description="Disordered" evidence="12">
    <location>
        <begin position="429"/>
        <end position="504"/>
    </location>
</feature>
<gene>
    <name evidence="15" type="ORF">ACRE_007480</name>
</gene>
<feature type="disulfide bond" evidence="11">
    <location>
        <begin position="156"/>
        <end position="161"/>
    </location>
</feature>
<evidence type="ECO:0000256" key="12">
    <source>
        <dbReference type="SAM" id="MobiDB-lite"/>
    </source>
</evidence>
<keyword evidence="5" id="KW-0064">Aspartyl protease</keyword>
<dbReference type="PANTHER" id="PTHR47966:SF75">
    <property type="entry name" value="ENDOPEPTIDASE (CTSD), PUTATIVE (AFU_ORTHOLOGUE AFUA_4G07040)-RELATED"/>
    <property type="match status" value="1"/>
</dbReference>
<keyword evidence="9" id="KW-0449">Lipoprotein</keyword>
<dbReference type="GO" id="GO:0006508">
    <property type="term" value="P:proteolysis"/>
    <property type="evidence" value="ECO:0007669"/>
    <property type="project" value="UniProtKB-KW"/>
</dbReference>
<keyword evidence="6" id="KW-0378">Hydrolase</keyword>
<evidence type="ECO:0000256" key="6">
    <source>
        <dbReference type="ARBA" id="ARBA00022801"/>
    </source>
</evidence>
<dbReference type="PRINTS" id="PR00792">
    <property type="entry name" value="PEPSIN"/>
</dbReference>
<evidence type="ECO:0000256" key="4">
    <source>
        <dbReference type="ARBA" id="ARBA00022670"/>
    </source>
</evidence>
<dbReference type="InterPro" id="IPR021109">
    <property type="entry name" value="Peptidase_aspartic_dom_sf"/>
</dbReference>
<dbReference type="InterPro" id="IPR001461">
    <property type="entry name" value="Aspartic_peptidase_A1"/>
</dbReference>
<dbReference type="AlphaFoldDB" id="A0A086TFV0"/>
<feature type="active site" evidence="10">
    <location>
        <position position="323"/>
    </location>
</feature>
<dbReference type="CDD" id="cd05471">
    <property type="entry name" value="pepsin_like"/>
    <property type="match status" value="1"/>
</dbReference>
<feature type="compositionally biased region" description="Acidic residues" evidence="12">
    <location>
        <begin position="494"/>
        <end position="503"/>
    </location>
</feature>
<keyword evidence="4" id="KW-0645">Protease</keyword>
<proteinExistence type="inferred from homology"/>